<dbReference type="PRINTS" id="PR00125">
    <property type="entry name" value="ATPASEDELTA"/>
</dbReference>
<dbReference type="InterPro" id="IPR000711">
    <property type="entry name" value="ATPase_OSCP/dsu"/>
</dbReference>
<comment type="similarity">
    <text evidence="8">Belongs to the ATPase delta chain family.</text>
</comment>
<dbReference type="STRING" id="1550231.SAMN05660662_1996"/>
<evidence type="ECO:0000256" key="3">
    <source>
        <dbReference type="ARBA" id="ARBA00022781"/>
    </source>
</evidence>
<dbReference type="GO" id="GO:0045259">
    <property type="term" value="C:proton-transporting ATP synthase complex"/>
    <property type="evidence" value="ECO:0007669"/>
    <property type="project" value="UniProtKB-KW"/>
</dbReference>
<evidence type="ECO:0000256" key="6">
    <source>
        <dbReference type="ARBA" id="ARBA00023196"/>
    </source>
</evidence>
<dbReference type="RefSeq" id="WP_091765394.1">
    <property type="nucleotide sequence ID" value="NZ_FNBT01000003.1"/>
</dbReference>
<dbReference type="InterPro" id="IPR026015">
    <property type="entry name" value="ATP_synth_OSCP/delta_N_sf"/>
</dbReference>
<keyword evidence="10" id="KW-1185">Reference proteome</keyword>
<proteinExistence type="inferred from homology"/>
<evidence type="ECO:0000313" key="9">
    <source>
        <dbReference type="EMBL" id="SDF39099.1"/>
    </source>
</evidence>
<dbReference type="GO" id="GO:0046933">
    <property type="term" value="F:proton-transporting ATP synthase activity, rotational mechanism"/>
    <property type="evidence" value="ECO:0007669"/>
    <property type="project" value="UniProtKB-UniRule"/>
</dbReference>
<dbReference type="Pfam" id="PF00213">
    <property type="entry name" value="OSCP"/>
    <property type="match status" value="1"/>
</dbReference>
<dbReference type="PANTHER" id="PTHR11910">
    <property type="entry name" value="ATP SYNTHASE DELTA CHAIN"/>
    <property type="match status" value="1"/>
</dbReference>
<evidence type="ECO:0000256" key="1">
    <source>
        <dbReference type="ARBA" id="ARBA00004370"/>
    </source>
</evidence>
<dbReference type="GO" id="GO:0005886">
    <property type="term" value="C:plasma membrane"/>
    <property type="evidence" value="ECO:0007669"/>
    <property type="project" value="UniProtKB-SubCell"/>
</dbReference>
<keyword evidence="8" id="KW-1003">Cell membrane</keyword>
<organism evidence="9 10">
    <name type="scientific">Blastococcus aurantiacus</name>
    <dbReference type="NCBI Taxonomy" id="1550231"/>
    <lineage>
        <taxon>Bacteria</taxon>
        <taxon>Bacillati</taxon>
        <taxon>Actinomycetota</taxon>
        <taxon>Actinomycetes</taxon>
        <taxon>Geodermatophilales</taxon>
        <taxon>Geodermatophilaceae</taxon>
        <taxon>Blastococcus</taxon>
    </lineage>
</organism>
<protein>
    <recommendedName>
        <fullName evidence="8">ATP synthase subunit delta</fullName>
    </recommendedName>
    <alternativeName>
        <fullName evidence="8">ATP synthase F(1) sector subunit delta</fullName>
    </alternativeName>
    <alternativeName>
        <fullName evidence="8">F-type ATPase subunit delta</fullName>
        <shortName evidence="8">F-ATPase subunit delta</shortName>
    </alternativeName>
</protein>
<dbReference type="Proteomes" id="UP000199406">
    <property type="component" value="Unassembled WGS sequence"/>
</dbReference>
<name>A0A1G7KQS5_9ACTN</name>
<dbReference type="NCBIfam" id="TIGR01145">
    <property type="entry name" value="ATP_synt_delta"/>
    <property type="match status" value="1"/>
</dbReference>
<keyword evidence="5 8" id="KW-0472">Membrane</keyword>
<sequence>MEASTRAATVEVHQRLEQLTRPTSGLLEKARDRLTGQPARAATGPEMLSLADELFAVSRVLDSQLGLRRAMADPAGKPEERAALVRRLFASQLSSTALDLVETIARQRWSRPIDLVEATITVATEAALDAADANGELDGVEDELFRFGRIVAGDRELNRVLSDRKASVEGRKALLDRLLPGRVNPVTELLLRNILTGAHVGTAEIAIERLSEVASRRRGQSVARVTTAVPLTPAQEQQLVDVLGRLYGRQVGLQVTVDPDVLGGLIIQVGDEVIDGSIAHRLEAARRRLAG</sequence>
<keyword evidence="3 8" id="KW-0375">Hydrogen ion transport</keyword>
<evidence type="ECO:0000256" key="7">
    <source>
        <dbReference type="ARBA" id="ARBA00023310"/>
    </source>
</evidence>
<evidence type="ECO:0000313" key="10">
    <source>
        <dbReference type="Proteomes" id="UP000199406"/>
    </source>
</evidence>
<reference evidence="10" key="1">
    <citation type="submission" date="2016-10" db="EMBL/GenBank/DDBJ databases">
        <authorList>
            <person name="Varghese N."/>
            <person name="Submissions S."/>
        </authorList>
    </citation>
    <scope>NUCLEOTIDE SEQUENCE [LARGE SCALE GENOMIC DNA]</scope>
    <source>
        <strain evidence="10">DSM 44268</strain>
    </source>
</reference>
<evidence type="ECO:0000256" key="2">
    <source>
        <dbReference type="ARBA" id="ARBA00022448"/>
    </source>
</evidence>
<dbReference type="OrthoDB" id="5242917at2"/>
<evidence type="ECO:0000256" key="4">
    <source>
        <dbReference type="ARBA" id="ARBA00023065"/>
    </source>
</evidence>
<dbReference type="AlphaFoldDB" id="A0A1G7KQS5"/>
<keyword evidence="6 8" id="KW-0139">CF(1)</keyword>
<gene>
    <name evidence="8" type="primary">atpH</name>
    <name evidence="9" type="ORF">SAMN05660662_1996</name>
</gene>
<dbReference type="PROSITE" id="PS00389">
    <property type="entry name" value="ATPASE_DELTA"/>
    <property type="match status" value="1"/>
</dbReference>
<evidence type="ECO:0000256" key="5">
    <source>
        <dbReference type="ARBA" id="ARBA00023136"/>
    </source>
</evidence>
<evidence type="ECO:0000256" key="8">
    <source>
        <dbReference type="HAMAP-Rule" id="MF_01416"/>
    </source>
</evidence>
<dbReference type="InterPro" id="IPR020781">
    <property type="entry name" value="ATPase_OSCP/d_CS"/>
</dbReference>
<comment type="function">
    <text evidence="8">F(1)F(0) ATP synthase produces ATP from ADP in the presence of a proton or sodium gradient. F-type ATPases consist of two structural domains, F(1) containing the extramembraneous catalytic core and F(0) containing the membrane proton channel, linked together by a central stalk and a peripheral stalk. During catalysis, ATP synthesis in the catalytic domain of F(1) is coupled via a rotary mechanism of the central stalk subunits to proton translocation.</text>
</comment>
<comment type="function">
    <text evidence="8">This protein is part of the stalk that links CF(0) to CF(1). It either transmits conformational changes from CF(0) to CF(1) or is implicated in proton conduction.</text>
</comment>
<accession>A0A1G7KQS5</accession>
<dbReference type="EMBL" id="FNBT01000003">
    <property type="protein sequence ID" value="SDF39099.1"/>
    <property type="molecule type" value="Genomic_DNA"/>
</dbReference>
<dbReference type="Gene3D" id="1.10.520.20">
    <property type="entry name" value="N-terminal domain of the delta subunit of the F1F0-ATP synthase"/>
    <property type="match status" value="1"/>
</dbReference>
<keyword evidence="4 8" id="KW-0406">Ion transport</keyword>
<keyword evidence="7 8" id="KW-0066">ATP synthesis</keyword>
<comment type="subcellular location">
    <subcellularLocation>
        <location evidence="8">Cell membrane</location>
        <topology evidence="8">Peripheral membrane protein</topology>
    </subcellularLocation>
    <subcellularLocation>
        <location evidence="1">Membrane</location>
    </subcellularLocation>
</comment>
<keyword evidence="2 8" id="KW-0813">Transport</keyword>
<dbReference type="NCBIfam" id="NF009967">
    <property type="entry name" value="PRK13430.1"/>
    <property type="match status" value="1"/>
</dbReference>
<dbReference type="HAMAP" id="MF_01416">
    <property type="entry name" value="ATP_synth_delta_bact"/>
    <property type="match status" value="1"/>
</dbReference>